<gene>
    <name evidence="2" type="ORF">RM541_00930</name>
</gene>
<dbReference type="PANTHER" id="PTHR31435:SF10">
    <property type="entry name" value="BSR4717 PROTEIN"/>
    <property type="match status" value="1"/>
</dbReference>
<dbReference type="InterPro" id="IPR045057">
    <property type="entry name" value="Gcn5-rel_NAT"/>
</dbReference>
<keyword evidence="3" id="KW-1185">Reference proteome</keyword>
<dbReference type="RefSeq" id="WP_311498356.1">
    <property type="nucleotide sequence ID" value="NZ_JAVRHN010000001.1"/>
</dbReference>
<name>A0ABU3DMG5_9FLAO</name>
<feature type="domain" description="N-acetyltransferase" evidence="1">
    <location>
        <begin position="6"/>
        <end position="93"/>
    </location>
</feature>
<dbReference type="Proteomes" id="UP001253848">
    <property type="component" value="Unassembled WGS sequence"/>
</dbReference>
<dbReference type="EMBL" id="JAVRHN010000001">
    <property type="protein sequence ID" value="MDT0684909.1"/>
    <property type="molecule type" value="Genomic_DNA"/>
</dbReference>
<protein>
    <submittedName>
        <fullName evidence="2">GNAT family N-acetyltransferase</fullName>
        <ecNumber evidence="2">2.3.1.-</ecNumber>
    </submittedName>
</protein>
<dbReference type="PANTHER" id="PTHR31435">
    <property type="entry name" value="PROTEIN NATD1"/>
    <property type="match status" value="1"/>
</dbReference>
<dbReference type="Gene3D" id="3.40.630.30">
    <property type="match status" value="1"/>
</dbReference>
<evidence type="ECO:0000313" key="3">
    <source>
        <dbReference type="Proteomes" id="UP001253848"/>
    </source>
</evidence>
<dbReference type="PROSITE" id="PS51729">
    <property type="entry name" value="GNAT_YJDJ"/>
    <property type="match status" value="1"/>
</dbReference>
<keyword evidence="2" id="KW-0012">Acyltransferase</keyword>
<evidence type="ECO:0000259" key="1">
    <source>
        <dbReference type="PROSITE" id="PS51729"/>
    </source>
</evidence>
<dbReference type="CDD" id="cd04301">
    <property type="entry name" value="NAT_SF"/>
    <property type="match status" value="1"/>
</dbReference>
<keyword evidence="2" id="KW-0808">Transferase</keyword>
<dbReference type="SUPFAM" id="SSF55729">
    <property type="entry name" value="Acyl-CoA N-acyltransferases (Nat)"/>
    <property type="match status" value="1"/>
</dbReference>
<proteinExistence type="predicted"/>
<dbReference type="GO" id="GO:0016746">
    <property type="term" value="F:acyltransferase activity"/>
    <property type="evidence" value="ECO:0007669"/>
    <property type="project" value="UniProtKB-KW"/>
</dbReference>
<dbReference type="InterPro" id="IPR031165">
    <property type="entry name" value="GNAT_YJDJ"/>
</dbReference>
<accession>A0ABU3DMG5</accession>
<sequence length="95" mass="11124">MNIKHKESETRGMFYIEGDKGIIAELTYKRQDNNIILIDHTKVDRKFEGQGLATELLKKSVEHARENNLKIDPLCPFAEVQFERNKSYEDVRATR</sequence>
<reference evidence="2 3" key="1">
    <citation type="submission" date="2023-09" db="EMBL/GenBank/DDBJ databases">
        <authorList>
            <person name="Rey-Velasco X."/>
        </authorList>
    </citation>
    <scope>NUCLEOTIDE SEQUENCE [LARGE SCALE GENOMIC DNA]</scope>
    <source>
        <strain evidence="2 3">F225</strain>
    </source>
</reference>
<organism evidence="2 3">
    <name type="scientific">Autumnicola psychrophila</name>
    <dbReference type="NCBI Taxonomy" id="3075592"/>
    <lineage>
        <taxon>Bacteria</taxon>
        <taxon>Pseudomonadati</taxon>
        <taxon>Bacteroidota</taxon>
        <taxon>Flavobacteriia</taxon>
        <taxon>Flavobacteriales</taxon>
        <taxon>Flavobacteriaceae</taxon>
        <taxon>Autumnicola</taxon>
    </lineage>
</organism>
<dbReference type="Pfam" id="PF14542">
    <property type="entry name" value="Acetyltransf_CG"/>
    <property type="match status" value="1"/>
</dbReference>
<dbReference type="InterPro" id="IPR016181">
    <property type="entry name" value="Acyl_CoA_acyltransferase"/>
</dbReference>
<evidence type="ECO:0000313" key="2">
    <source>
        <dbReference type="EMBL" id="MDT0684909.1"/>
    </source>
</evidence>
<comment type="caution">
    <text evidence="2">The sequence shown here is derived from an EMBL/GenBank/DDBJ whole genome shotgun (WGS) entry which is preliminary data.</text>
</comment>
<dbReference type="EC" id="2.3.1.-" evidence="2"/>